<evidence type="ECO:0000256" key="5">
    <source>
        <dbReference type="ARBA" id="ARBA00047503"/>
    </source>
</evidence>
<dbReference type="SUPFAM" id="SSF53756">
    <property type="entry name" value="UDP-Glycosyltransferase/glycogen phosphorylase"/>
    <property type="match status" value="1"/>
</dbReference>
<dbReference type="EC" id="2.4.99.24" evidence="4"/>
<protein>
    <recommendedName>
        <fullName evidence="4">lipopolysaccharide heptosyltransferase II</fullName>
        <ecNumber evidence="4">2.4.99.24</ecNumber>
    </recommendedName>
</protein>
<gene>
    <name evidence="6" type="ORF">KTC_36800</name>
</gene>
<accession>A0A455SPK9</accession>
<dbReference type="GO" id="GO:0005829">
    <property type="term" value="C:cytosol"/>
    <property type="evidence" value="ECO:0007669"/>
    <property type="project" value="TreeGrafter"/>
</dbReference>
<dbReference type="InterPro" id="IPR002201">
    <property type="entry name" value="Glyco_trans_9"/>
</dbReference>
<dbReference type="GO" id="GO:0009244">
    <property type="term" value="P:lipopolysaccharide core region biosynthetic process"/>
    <property type="evidence" value="ECO:0007669"/>
    <property type="project" value="TreeGrafter"/>
</dbReference>
<dbReference type="Gene3D" id="3.40.50.2000">
    <property type="entry name" value="Glycogen Phosphorylase B"/>
    <property type="match status" value="2"/>
</dbReference>
<dbReference type="GO" id="GO:0008713">
    <property type="term" value="F:ADP-heptose-lipopolysaccharide heptosyltransferase activity"/>
    <property type="evidence" value="ECO:0007669"/>
    <property type="project" value="UniProtKB-EC"/>
</dbReference>
<dbReference type="InterPro" id="IPR051199">
    <property type="entry name" value="LPS_LOS_Heptosyltrfase"/>
</dbReference>
<keyword evidence="2 6" id="KW-0808">Transferase</keyword>
<comment type="catalytic activity">
    <reaction evidence="5">
        <text>an L-alpha-D-Hep-(1-&gt;5)-[alpha-Kdo-(2-&gt;4)]-alpha-Kdo-(2-&gt;6)-lipid A + ADP-L-glycero-beta-D-manno-heptose = an L-alpha-D-Hep-(1-&gt;3)-L-alpha-D-Hep-(1-&gt;5)-[alpha-Kdo-(2-&gt;4)]-alpha-Kdo-(2-&gt;6)-lipid A + ADP + H(+)</text>
        <dbReference type="Rhea" id="RHEA:74071"/>
        <dbReference type="ChEBI" id="CHEBI:15378"/>
        <dbReference type="ChEBI" id="CHEBI:61506"/>
        <dbReference type="ChEBI" id="CHEBI:193068"/>
        <dbReference type="ChEBI" id="CHEBI:193069"/>
        <dbReference type="ChEBI" id="CHEBI:456216"/>
        <dbReference type="EC" id="2.4.99.24"/>
    </reaction>
</comment>
<dbReference type="AlphaFoldDB" id="A0A455SPK9"/>
<evidence type="ECO:0000256" key="3">
    <source>
        <dbReference type="ARBA" id="ARBA00043995"/>
    </source>
</evidence>
<evidence type="ECO:0000256" key="2">
    <source>
        <dbReference type="ARBA" id="ARBA00022679"/>
    </source>
</evidence>
<evidence type="ECO:0000313" key="6">
    <source>
        <dbReference type="EMBL" id="BBH88929.1"/>
    </source>
</evidence>
<evidence type="ECO:0000256" key="4">
    <source>
        <dbReference type="ARBA" id="ARBA00044042"/>
    </source>
</evidence>
<dbReference type="EMBL" id="AP019376">
    <property type="protein sequence ID" value="BBH88929.1"/>
    <property type="molecule type" value="Genomic_DNA"/>
</dbReference>
<keyword evidence="1" id="KW-0328">Glycosyltransferase</keyword>
<evidence type="ECO:0000256" key="1">
    <source>
        <dbReference type="ARBA" id="ARBA00022676"/>
    </source>
</evidence>
<proteinExistence type="inferred from homology"/>
<organism evidence="6">
    <name type="scientific">Thermosporothrix sp. COM3</name>
    <dbReference type="NCBI Taxonomy" id="2490863"/>
    <lineage>
        <taxon>Bacteria</taxon>
        <taxon>Bacillati</taxon>
        <taxon>Chloroflexota</taxon>
        <taxon>Ktedonobacteria</taxon>
        <taxon>Ktedonobacterales</taxon>
        <taxon>Thermosporotrichaceae</taxon>
        <taxon>Thermosporothrix</taxon>
    </lineage>
</organism>
<sequence length="428" mass="47735">MLQPGIDEYGYPTRPASQRKLRNVLVHSIRDALLKTIYSGLSVAGLALRLKEAGKRKQPLNPATFHPRRILILRLDLIGDLVMSTTVLRLLKRTYPDAEIDLMATPASAALLRNDPDIADLISYDPNIWRRPRSLFQQKNWQELRSLLKRLRDRHYDLAISVYGPWAAILSVLSGAPRRIGFAEEGYPGFMTDPIAGRHWRPGDRKHEVDYCLQLGRAAGAQPTEADRIPHIFVEEQARQEARALLQQHGWRPGTPLIACHVSSHNGQSKRWPIPYWAALVDRLIHDDGYTVVFTGTPQDQPIIEAVLQRMRERPLNLAGKTNLIQLAALLQQADILITGDSGPMHIGAAVGTNVIAIHGPTDPTLSGPISPRATVLTSDIWCRPCYTAEGPADCRFFTTQCMKDISPARVRHVVHARLQPAANEANA</sequence>
<dbReference type="PANTHER" id="PTHR30160">
    <property type="entry name" value="TETRAACYLDISACCHARIDE 4'-KINASE-RELATED"/>
    <property type="match status" value="1"/>
</dbReference>
<dbReference type="Pfam" id="PF01075">
    <property type="entry name" value="Glyco_transf_9"/>
    <property type="match status" value="1"/>
</dbReference>
<dbReference type="InterPro" id="IPR011910">
    <property type="entry name" value="RfaF"/>
</dbReference>
<comment type="similarity">
    <text evidence="3">Belongs to the glycosyltransferase 9 family.</text>
</comment>
<dbReference type="NCBIfam" id="TIGR02195">
    <property type="entry name" value="heptsyl_trn_II"/>
    <property type="match status" value="1"/>
</dbReference>
<reference evidence="6" key="1">
    <citation type="submission" date="2018-12" db="EMBL/GenBank/DDBJ databases">
        <title>Novel natural products biosynthetic potential of the class Ktedonobacteria.</title>
        <authorList>
            <person name="Zheng Y."/>
            <person name="Saitou A."/>
            <person name="Wang C.M."/>
            <person name="Toyoda A."/>
            <person name="Minakuchi Y."/>
            <person name="Sekiguchi Y."/>
            <person name="Ueda K."/>
            <person name="Takano H."/>
            <person name="Sakai Y."/>
            <person name="Yokota A."/>
            <person name="Yabe S."/>
        </authorList>
    </citation>
    <scope>NUCLEOTIDE SEQUENCE</scope>
    <source>
        <strain evidence="6">COM3</strain>
    </source>
</reference>
<name>A0A455SPK9_9CHLR</name>
<dbReference type="CDD" id="cd03789">
    <property type="entry name" value="GT9_LPS_heptosyltransferase"/>
    <property type="match status" value="1"/>
</dbReference>